<protein>
    <submittedName>
        <fullName evidence="1">Uncharacterized protein</fullName>
    </submittedName>
</protein>
<keyword evidence="2" id="KW-1185">Reference proteome</keyword>
<reference evidence="1 2" key="1">
    <citation type="journal article" date="2021" name="Hortic Res">
        <title>Chromosome-scale assembly of the Dendrobium chrysotoxum genome enhances the understanding of orchid evolution.</title>
        <authorList>
            <person name="Zhang Y."/>
            <person name="Zhang G.Q."/>
            <person name="Zhang D."/>
            <person name="Liu X.D."/>
            <person name="Xu X.Y."/>
            <person name="Sun W.H."/>
            <person name="Yu X."/>
            <person name="Zhu X."/>
            <person name="Wang Z.W."/>
            <person name="Zhao X."/>
            <person name="Zhong W.Y."/>
            <person name="Chen H."/>
            <person name="Yin W.L."/>
            <person name="Huang T."/>
            <person name="Niu S.C."/>
            <person name="Liu Z.J."/>
        </authorList>
    </citation>
    <scope>NUCLEOTIDE SEQUENCE [LARGE SCALE GENOMIC DNA]</scope>
    <source>
        <strain evidence="1">Lindl</strain>
    </source>
</reference>
<evidence type="ECO:0000313" key="1">
    <source>
        <dbReference type="EMBL" id="KAH0454004.1"/>
    </source>
</evidence>
<accession>A0AAV7FWM3</accession>
<dbReference type="AlphaFoldDB" id="A0AAV7FWM3"/>
<dbReference type="EMBL" id="JAGFBR010000016">
    <property type="protein sequence ID" value="KAH0454004.1"/>
    <property type="molecule type" value="Genomic_DNA"/>
</dbReference>
<proteinExistence type="predicted"/>
<dbReference type="Proteomes" id="UP000775213">
    <property type="component" value="Unassembled WGS sequence"/>
</dbReference>
<comment type="caution">
    <text evidence="1">The sequence shown here is derived from an EMBL/GenBank/DDBJ whole genome shotgun (WGS) entry which is preliminary data.</text>
</comment>
<evidence type="ECO:0000313" key="2">
    <source>
        <dbReference type="Proteomes" id="UP000775213"/>
    </source>
</evidence>
<name>A0AAV7FWM3_DENCH</name>
<sequence length="110" mass="11942">MKKPSKDFRNGRDPSLQKEPLVIFGLKGSPLRGIKEAHLNGALMRIVNGKGNIFLTATVSGEGFDATKERIDSSHNRYLVVPFGGKTTRFRGPRVITVYPAVPFGGETAG</sequence>
<gene>
    <name evidence="1" type="ORF">IEQ34_018328</name>
</gene>
<organism evidence="1 2">
    <name type="scientific">Dendrobium chrysotoxum</name>
    <name type="common">Orchid</name>
    <dbReference type="NCBI Taxonomy" id="161865"/>
    <lineage>
        <taxon>Eukaryota</taxon>
        <taxon>Viridiplantae</taxon>
        <taxon>Streptophyta</taxon>
        <taxon>Embryophyta</taxon>
        <taxon>Tracheophyta</taxon>
        <taxon>Spermatophyta</taxon>
        <taxon>Magnoliopsida</taxon>
        <taxon>Liliopsida</taxon>
        <taxon>Asparagales</taxon>
        <taxon>Orchidaceae</taxon>
        <taxon>Epidendroideae</taxon>
        <taxon>Malaxideae</taxon>
        <taxon>Dendrobiinae</taxon>
        <taxon>Dendrobium</taxon>
    </lineage>
</organism>